<dbReference type="GO" id="GO:0015074">
    <property type="term" value="P:DNA integration"/>
    <property type="evidence" value="ECO:0007669"/>
    <property type="project" value="UniProtKB-KW"/>
</dbReference>
<dbReference type="Gene3D" id="1.10.443.10">
    <property type="entry name" value="Intergrase catalytic core"/>
    <property type="match status" value="1"/>
</dbReference>
<dbReference type="Pfam" id="PF13356">
    <property type="entry name" value="Arm-DNA-bind_3"/>
    <property type="match status" value="1"/>
</dbReference>
<evidence type="ECO:0000313" key="7">
    <source>
        <dbReference type="EMBL" id="PTD19026.1"/>
    </source>
</evidence>
<protein>
    <submittedName>
        <fullName evidence="7">Recombinase</fullName>
    </submittedName>
</protein>
<dbReference type="CDD" id="cd00801">
    <property type="entry name" value="INT_P4_C"/>
    <property type="match status" value="1"/>
</dbReference>
<dbReference type="InterPro" id="IPR002104">
    <property type="entry name" value="Integrase_catalytic"/>
</dbReference>
<dbReference type="InterPro" id="IPR011010">
    <property type="entry name" value="DNA_brk_join_enz"/>
</dbReference>
<sequence length="404" mass="45310">MALTALKVKNAKPGRHVDGRGLCLFVKPSGARTWVLRMQRNGRRRDYGLGSALDVSLAEARDAAAALRRQVREGVDPVAERRKSRKVVPSFETAARDCYEALKEGWKNRRHANWISSLENHAFPLIGTKPVDQVDSTAVVEVLSPIWLEIPDTARRILQRIGAVLDFAHIKGWLPDEVSLRSVRKGLPRQLDKGGHLEAMPYADVPALMQKLAAAVPTSGRDALRFTIYNAVRSNETRFAVWTEFDLDKAIWTIPGERMKAGETHIVPLSAPVVALLRRRWNERDSDTGLVFSNDGKKPISDMTMTKLLRDDGIRGVTVHGFRSAFTDWSSERTRFPKEVADKALAHKLPNKVEAAYRRTDFFDKRRSLMARWAEYLDRTDTQNGKGKDAATTASEPIPLRAAA</sequence>
<dbReference type="Gene3D" id="1.10.150.130">
    <property type="match status" value="1"/>
</dbReference>
<comment type="caution">
    <text evidence="7">The sequence shown here is derived from an EMBL/GenBank/DDBJ whole genome shotgun (WGS) entry which is preliminary data.</text>
</comment>
<dbReference type="RefSeq" id="WP_107395327.1">
    <property type="nucleotide sequence ID" value="NZ_PHHF01000058.1"/>
</dbReference>
<evidence type="ECO:0000256" key="3">
    <source>
        <dbReference type="ARBA" id="ARBA00023125"/>
    </source>
</evidence>
<keyword evidence="3" id="KW-0238">DNA-binding</keyword>
<dbReference type="GO" id="GO:0006310">
    <property type="term" value="P:DNA recombination"/>
    <property type="evidence" value="ECO:0007669"/>
    <property type="project" value="UniProtKB-KW"/>
</dbReference>
<dbReference type="InterPro" id="IPR050808">
    <property type="entry name" value="Phage_Integrase"/>
</dbReference>
<organism evidence="7 8">
    <name type="scientific">Edaphosphingomonas fennica</name>
    <dbReference type="NCBI Taxonomy" id="114404"/>
    <lineage>
        <taxon>Bacteria</taxon>
        <taxon>Pseudomonadati</taxon>
        <taxon>Pseudomonadota</taxon>
        <taxon>Alphaproteobacteria</taxon>
        <taxon>Sphingomonadales</taxon>
        <taxon>Rhizorhabdaceae</taxon>
        <taxon>Edaphosphingomonas</taxon>
    </lineage>
</organism>
<dbReference type="InterPro" id="IPR038488">
    <property type="entry name" value="Integrase_DNA-bd_sf"/>
</dbReference>
<dbReference type="SUPFAM" id="SSF56349">
    <property type="entry name" value="DNA breaking-rejoining enzymes"/>
    <property type="match status" value="1"/>
</dbReference>
<dbReference type="Gene3D" id="3.30.160.390">
    <property type="entry name" value="Integrase, DNA-binding domain"/>
    <property type="match status" value="1"/>
</dbReference>
<name>A0A2T4HTA7_9SPHN</name>
<dbReference type="Pfam" id="PF00589">
    <property type="entry name" value="Phage_integrase"/>
    <property type="match status" value="1"/>
</dbReference>
<dbReference type="PROSITE" id="PS51898">
    <property type="entry name" value="TYR_RECOMBINASE"/>
    <property type="match status" value="1"/>
</dbReference>
<dbReference type="InterPro" id="IPR053876">
    <property type="entry name" value="Phage_int_M"/>
</dbReference>
<dbReference type="GO" id="GO:0003677">
    <property type="term" value="F:DNA binding"/>
    <property type="evidence" value="ECO:0007669"/>
    <property type="project" value="UniProtKB-KW"/>
</dbReference>
<dbReference type="InterPro" id="IPR013762">
    <property type="entry name" value="Integrase-like_cat_sf"/>
</dbReference>
<feature type="region of interest" description="Disordered" evidence="5">
    <location>
        <begin position="381"/>
        <end position="404"/>
    </location>
</feature>
<accession>A0A2T4HTA7</accession>
<evidence type="ECO:0000256" key="4">
    <source>
        <dbReference type="ARBA" id="ARBA00023172"/>
    </source>
</evidence>
<dbReference type="InterPro" id="IPR025166">
    <property type="entry name" value="Integrase_DNA_bind_dom"/>
</dbReference>
<proteinExistence type="inferred from homology"/>
<keyword evidence="8" id="KW-1185">Reference proteome</keyword>
<dbReference type="InterPro" id="IPR010998">
    <property type="entry name" value="Integrase_recombinase_N"/>
</dbReference>
<evidence type="ECO:0000256" key="2">
    <source>
        <dbReference type="ARBA" id="ARBA00022908"/>
    </source>
</evidence>
<evidence type="ECO:0000259" key="6">
    <source>
        <dbReference type="PROSITE" id="PS51898"/>
    </source>
</evidence>
<dbReference type="Pfam" id="PF22022">
    <property type="entry name" value="Phage_int_M"/>
    <property type="match status" value="1"/>
</dbReference>
<evidence type="ECO:0000256" key="5">
    <source>
        <dbReference type="SAM" id="MobiDB-lite"/>
    </source>
</evidence>
<comment type="similarity">
    <text evidence="1">Belongs to the 'phage' integrase family.</text>
</comment>
<evidence type="ECO:0000256" key="1">
    <source>
        <dbReference type="ARBA" id="ARBA00008857"/>
    </source>
</evidence>
<dbReference type="PANTHER" id="PTHR30629">
    <property type="entry name" value="PROPHAGE INTEGRASE"/>
    <property type="match status" value="1"/>
</dbReference>
<evidence type="ECO:0000313" key="8">
    <source>
        <dbReference type="Proteomes" id="UP000241206"/>
    </source>
</evidence>
<keyword evidence="4" id="KW-0233">DNA recombination</keyword>
<keyword evidence="2" id="KW-0229">DNA integration</keyword>
<dbReference type="AlphaFoldDB" id="A0A2T4HTA7"/>
<reference evidence="7 8" key="1">
    <citation type="submission" date="2017-11" db="EMBL/GenBank/DDBJ databases">
        <title>Sphingomonas oleivorans sp. nov., isolated from oil-contaminated soil.</title>
        <authorList>
            <person name="Wang L."/>
            <person name="Chen L."/>
        </authorList>
    </citation>
    <scope>NUCLEOTIDE SEQUENCE [LARGE SCALE GENOMIC DNA]</scope>
    <source>
        <strain evidence="7 8">K101</strain>
    </source>
</reference>
<gene>
    <name evidence="7" type="ORF">CV103_14010</name>
</gene>
<feature type="domain" description="Tyr recombinase" evidence="6">
    <location>
        <begin position="195"/>
        <end position="370"/>
    </location>
</feature>
<dbReference type="Proteomes" id="UP000241206">
    <property type="component" value="Unassembled WGS sequence"/>
</dbReference>
<dbReference type="PANTHER" id="PTHR30629:SF2">
    <property type="entry name" value="PROPHAGE INTEGRASE INTS-RELATED"/>
    <property type="match status" value="1"/>
</dbReference>
<dbReference type="EMBL" id="PHHF01000058">
    <property type="protein sequence ID" value="PTD19026.1"/>
    <property type="molecule type" value="Genomic_DNA"/>
</dbReference>